<dbReference type="InterPro" id="IPR010287">
    <property type="entry name" value="DUF892_YciF-like"/>
</dbReference>
<dbReference type="Pfam" id="PF05974">
    <property type="entry name" value="DUF892"/>
    <property type="match status" value="1"/>
</dbReference>
<dbReference type="EMBL" id="JXSQ01000005">
    <property type="protein sequence ID" value="KIP52943.1"/>
    <property type="molecule type" value="Genomic_DNA"/>
</dbReference>
<dbReference type="PANTHER" id="PTHR30565">
    <property type="entry name" value="PROTEIN YCIF"/>
    <property type="match status" value="1"/>
</dbReference>
<evidence type="ECO:0000313" key="2">
    <source>
        <dbReference type="Proteomes" id="UP000032120"/>
    </source>
</evidence>
<dbReference type="InterPro" id="IPR009078">
    <property type="entry name" value="Ferritin-like_SF"/>
</dbReference>
<dbReference type="PANTHER" id="PTHR30565:SF9">
    <property type="entry name" value="PROTEIN YCIF"/>
    <property type="match status" value="1"/>
</dbReference>
<organism evidence="1 2">
    <name type="scientific">Leucobacter komagatae</name>
    <dbReference type="NCBI Taxonomy" id="55969"/>
    <lineage>
        <taxon>Bacteria</taxon>
        <taxon>Bacillati</taxon>
        <taxon>Actinomycetota</taxon>
        <taxon>Actinomycetes</taxon>
        <taxon>Micrococcales</taxon>
        <taxon>Microbacteriaceae</taxon>
        <taxon>Leucobacter</taxon>
    </lineage>
</organism>
<comment type="caution">
    <text evidence="1">The sequence shown here is derived from an EMBL/GenBank/DDBJ whole genome shotgun (WGS) entry which is preliminary data.</text>
</comment>
<gene>
    <name evidence="1" type="ORF">SD72_05360</name>
</gene>
<reference evidence="1 2" key="1">
    <citation type="submission" date="2015-01" db="EMBL/GenBank/DDBJ databases">
        <title>Draft genome sequence of Leucobacter komagatae strain VKM ST2845.</title>
        <authorList>
            <person name="Karlyshev A.V."/>
            <person name="Kudryashova E.B."/>
        </authorList>
    </citation>
    <scope>NUCLEOTIDE SEQUENCE [LARGE SCALE GENOMIC DNA]</scope>
    <source>
        <strain evidence="1 2">VKM ST2845</strain>
    </source>
</reference>
<sequence>MNQQVLSTPEDLFRYQLRSVLTMEHHSLEALGDLHEAASDSKVKKLFSHHADETREQIDKIGKVFAAIGVHESSAPSPATTGIKDQAASLLGKAEPKLQNQIAVMSALGNEHFEIASYDGLILSATALGLSDASSLLQENLDQEVHTSKELRDVLKDLLSSS</sequence>
<name>A0A0D0ITS9_9MICO</name>
<protein>
    <submittedName>
        <fullName evidence="1">Uncharacterized protein</fullName>
    </submittedName>
</protein>
<evidence type="ECO:0000313" key="1">
    <source>
        <dbReference type="EMBL" id="KIP52943.1"/>
    </source>
</evidence>
<accession>A0A0D0ITS9</accession>
<dbReference type="SUPFAM" id="SSF47240">
    <property type="entry name" value="Ferritin-like"/>
    <property type="match status" value="1"/>
</dbReference>
<dbReference type="Proteomes" id="UP000032120">
    <property type="component" value="Unassembled WGS sequence"/>
</dbReference>
<dbReference type="AlphaFoldDB" id="A0A0D0ITS9"/>
<dbReference type="RefSeq" id="WP_042543423.1">
    <property type="nucleotide sequence ID" value="NZ_JXSQ01000005.1"/>
</dbReference>
<dbReference type="Gene3D" id="1.20.1260.10">
    <property type="match status" value="1"/>
</dbReference>
<dbReference type="InterPro" id="IPR047114">
    <property type="entry name" value="YciF"/>
</dbReference>
<keyword evidence="2" id="KW-1185">Reference proteome</keyword>
<proteinExistence type="predicted"/>
<dbReference type="InterPro" id="IPR012347">
    <property type="entry name" value="Ferritin-like"/>
</dbReference>
<dbReference type="OrthoDB" id="9797741at2"/>